<comment type="function">
    <text evidence="10">Involved in protein export. Participates in an early event of protein translocation.</text>
</comment>
<feature type="transmembrane region" description="Helical" evidence="10">
    <location>
        <begin position="63"/>
        <end position="82"/>
    </location>
</feature>
<comment type="subcellular location">
    <subcellularLocation>
        <location evidence="1 10">Cell membrane</location>
        <topology evidence="1 10">Multi-pass membrane protein</topology>
    </subcellularLocation>
</comment>
<evidence type="ECO:0000313" key="11">
    <source>
        <dbReference type="EMBL" id="SEN40896.1"/>
    </source>
</evidence>
<sequence>MINEEDIMLGNILMAIQVALSIIMIIVVLPQESKQTQTQVFIEDSSSQAYFKPKGKEAFLNKMTKIVSVLFFINAIALVIVMK</sequence>
<evidence type="ECO:0000313" key="12">
    <source>
        <dbReference type="Proteomes" id="UP000199512"/>
    </source>
</evidence>
<dbReference type="GO" id="GO:0015450">
    <property type="term" value="F:protein-transporting ATPase activity"/>
    <property type="evidence" value="ECO:0007669"/>
    <property type="project" value="UniProtKB-UniRule"/>
</dbReference>
<evidence type="ECO:0000256" key="7">
    <source>
        <dbReference type="ARBA" id="ARBA00022989"/>
    </source>
</evidence>
<keyword evidence="12" id="KW-1185">Reference proteome</keyword>
<evidence type="ECO:0000256" key="10">
    <source>
        <dbReference type="RuleBase" id="RU365087"/>
    </source>
</evidence>
<evidence type="ECO:0000256" key="2">
    <source>
        <dbReference type="ARBA" id="ARBA00008445"/>
    </source>
</evidence>
<reference evidence="11 12" key="1">
    <citation type="submission" date="2016-10" db="EMBL/GenBank/DDBJ databases">
        <authorList>
            <person name="de Groot N.N."/>
        </authorList>
    </citation>
    <scope>NUCLEOTIDE SEQUENCE [LARGE SCALE GENOMIC DNA]</scope>
    <source>
        <strain evidence="11 12">Calf135</strain>
    </source>
</reference>
<gene>
    <name evidence="11" type="ORF">SAMN05216454_103128</name>
</gene>
<keyword evidence="6 10" id="KW-0653">Protein transport</keyword>
<dbReference type="GO" id="GO:0005886">
    <property type="term" value="C:plasma membrane"/>
    <property type="evidence" value="ECO:0007669"/>
    <property type="project" value="UniProtKB-SubCell"/>
</dbReference>
<protein>
    <recommendedName>
        <fullName evidence="10">Protein-export membrane protein SecG</fullName>
    </recommendedName>
</protein>
<keyword evidence="3 10" id="KW-0813">Transport</keyword>
<comment type="similarity">
    <text evidence="2 10">Belongs to the SecG family.</text>
</comment>
<dbReference type="PANTHER" id="PTHR34182">
    <property type="entry name" value="PROTEIN-EXPORT MEMBRANE PROTEIN SECG"/>
    <property type="match status" value="1"/>
</dbReference>
<keyword evidence="4 10" id="KW-1003">Cell membrane</keyword>
<dbReference type="GO" id="GO:0065002">
    <property type="term" value="P:intracellular protein transmembrane transport"/>
    <property type="evidence" value="ECO:0007669"/>
    <property type="project" value="TreeGrafter"/>
</dbReference>
<dbReference type="Pfam" id="PF03840">
    <property type="entry name" value="SecG"/>
    <property type="match status" value="1"/>
</dbReference>
<evidence type="ECO:0000256" key="4">
    <source>
        <dbReference type="ARBA" id="ARBA00022475"/>
    </source>
</evidence>
<dbReference type="PANTHER" id="PTHR34182:SF1">
    <property type="entry name" value="PROTEIN-EXPORT MEMBRANE PROTEIN SECG"/>
    <property type="match status" value="1"/>
</dbReference>
<evidence type="ECO:0000256" key="3">
    <source>
        <dbReference type="ARBA" id="ARBA00022448"/>
    </source>
</evidence>
<dbReference type="InterPro" id="IPR004692">
    <property type="entry name" value="SecG"/>
</dbReference>
<keyword evidence="5 10" id="KW-0812">Transmembrane</keyword>
<evidence type="ECO:0000256" key="5">
    <source>
        <dbReference type="ARBA" id="ARBA00022692"/>
    </source>
</evidence>
<name>A0A1H8GA29_9FIRM</name>
<organism evidence="11 12">
    <name type="scientific">Peptostreptococcus russellii</name>
    <dbReference type="NCBI Taxonomy" id="215200"/>
    <lineage>
        <taxon>Bacteria</taxon>
        <taxon>Bacillati</taxon>
        <taxon>Bacillota</taxon>
        <taxon>Clostridia</taxon>
        <taxon>Peptostreptococcales</taxon>
        <taxon>Peptostreptococcaceae</taxon>
        <taxon>Peptostreptococcus</taxon>
    </lineage>
</organism>
<evidence type="ECO:0000256" key="1">
    <source>
        <dbReference type="ARBA" id="ARBA00004651"/>
    </source>
</evidence>
<proteinExistence type="inferred from homology"/>
<dbReference type="NCBIfam" id="TIGR00810">
    <property type="entry name" value="secG"/>
    <property type="match status" value="1"/>
</dbReference>
<dbReference type="STRING" id="215200.SAMN05216454_103128"/>
<dbReference type="EMBL" id="FODF01000003">
    <property type="protein sequence ID" value="SEN40896.1"/>
    <property type="molecule type" value="Genomic_DNA"/>
</dbReference>
<evidence type="ECO:0000256" key="9">
    <source>
        <dbReference type="ARBA" id="ARBA00023136"/>
    </source>
</evidence>
<accession>A0A1H8GA29</accession>
<evidence type="ECO:0000256" key="6">
    <source>
        <dbReference type="ARBA" id="ARBA00022927"/>
    </source>
</evidence>
<dbReference type="GO" id="GO:0009306">
    <property type="term" value="P:protein secretion"/>
    <property type="evidence" value="ECO:0007669"/>
    <property type="project" value="UniProtKB-UniRule"/>
</dbReference>
<keyword evidence="9 10" id="KW-0472">Membrane</keyword>
<dbReference type="Proteomes" id="UP000199512">
    <property type="component" value="Unassembled WGS sequence"/>
</dbReference>
<dbReference type="GO" id="GO:0043952">
    <property type="term" value="P:protein transport by the Sec complex"/>
    <property type="evidence" value="ECO:0007669"/>
    <property type="project" value="TreeGrafter"/>
</dbReference>
<keyword evidence="7 10" id="KW-1133">Transmembrane helix</keyword>
<keyword evidence="8 10" id="KW-0811">Translocation</keyword>
<evidence type="ECO:0000256" key="8">
    <source>
        <dbReference type="ARBA" id="ARBA00023010"/>
    </source>
</evidence>
<feature type="transmembrane region" description="Helical" evidence="10">
    <location>
        <begin position="12"/>
        <end position="29"/>
    </location>
</feature>
<dbReference type="AlphaFoldDB" id="A0A1H8GA29"/>